<dbReference type="Proteomes" id="UP001239111">
    <property type="component" value="Chromosome 3"/>
</dbReference>
<proteinExistence type="predicted"/>
<accession>A0ACC2NED1</accession>
<reference evidence="1" key="1">
    <citation type="submission" date="2023-04" db="EMBL/GenBank/DDBJ databases">
        <title>A chromosome-level genome assembly of the parasitoid wasp Eretmocerus hayati.</title>
        <authorList>
            <person name="Zhong Y."/>
            <person name="Liu S."/>
            <person name="Liu Y."/>
        </authorList>
    </citation>
    <scope>NUCLEOTIDE SEQUENCE</scope>
    <source>
        <strain evidence="1">ZJU_SS_LIU_2023</strain>
    </source>
</reference>
<protein>
    <submittedName>
        <fullName evidence="1">Uncharacterized protein</fullName>
    </submittedName>
</protein>
<comment type="caution">
    <text evidence="1">The sequence shown here is derived from an EMBL/GenBank/DDBJ whole genome shotgun (WGS) entry which is preliminary data.</text>
</comment>
<organism evidence="1 2">
    <name type="scientific">Eretmocerus hayati</name>
    <dbReference type="NCBI Taxonomy" id="131215"/>
    <lineage>
        <taxon>Eukaryota</taxon>
        <taxon>Metazoa</taxon>
        <taxon>Ecdysozoa</taxon>
        <taxon>Arthropoda</taxon>
        <taxon>Hexapoda</taxon>
        <taxon>Insecta</taxon>
        <taxon>Pterygota</taxon>
        <taxon>Neoptera</taxon>
        <taxon>Endopterygota</taxon>
        <taxon>Hymenoptera</taxon>
        <taxon>Apocrita</taxon>
        <taxon>Proctotrupomorpha</taxon>
        <taxon>Chalcidoidea</taxon>
        <taxon>Aphelinidae</taxon>
        <taxon>Aphelininae</taxon>
        <taxon>Eretmocerus</taxon>
    </lineage>
</organism>
<gene>
    <name evidence="1" type="ORF">QAD02_000824</name>
</gene>
<sequence>MSLNEWYANREILLTGASSELGRNLLEKLLRSFNGVKVHVLMRARDGLTPSERLFRSIFGSPGYARLLQEQPDAASRVQVHDADLARNDLGLQKRSQEMLANVSIVFRAGGPSDSLFEFCRQLRKLQAVVVADDLLRFKGDTILENSMGERLPSGLPLTVVRLPALGPAHREPMPGYVELLKGSTMTMVGAGHILGRPDSTVEIVPRDIAANTLIVAAWDLGKSGGVNEPIVYNASGLNCTWDDFICKGKRANRNFRYPTFRMRGISSSMVLHYLMVLLFEWLPSYICDIALLALGQKTKMIAEYERIRQGLRDFEALTCRKLTVQRQKIDLLFDKLSTKDRDTFPIRTDFDIEAYILCAAASTKKYCSDESNLKIISFFMKTMLSFVLFGCGDLELMDTFLWFSKGVNYSSSGCNDIQV</sequence>
<evidence type="ECO:0000313" key="2">
    <source>
        <dbReference type="Proteomes" id="UP001239111"/>
    </source>
</evidence>
<name>A0ACC2NED1_9HYME</name>
<keyword evidence="2" id="KW-1185">Reference proteome</keyword>
<dbReference type="EMBL" id="CM056743">
    <property type="protein sequence ID" value="KAJ8669565.1"/>
    <property type="molecule type" value="Genomic_DNA"/>
</dbReference>
<evidence type="ECO:0000313" key="1">
    <source>
        <dbReference type="EMBL" id="KAJ8669565.1"/>
    </source>
</evidence>